<dbReference type="Ensembl" id="ENSSRHT00000010878.1">
    <property type="protein sequence ID" value="ENSSRHP00000010507.1"/>
    <property type="gene ID" value="ENSSRHG00000005984.1"/>
</dbReference>
<organism evidence="1 2">
    <name type="scientific">Sinocyclocheilus rhinocerous</name>
    <dbReference type="NCBI Taxonomy" id="307959"/>
    <lineage>
        <taxon>Eukaryota</taxon>
        <taxon>Metazoa</taxon>
        <taxon>Chordata</taxon>
        <taxon>Craniata</taxon>
        <taxon>Vertebrata</taxon>
        <taxon>Euteleostomi</taxon>
        <taxon>Actinopterygii</taxon>
        <taxon>Neopterygii</taxon>
        <taxon>Teleostei</taxon>
        <taxon>Ostariophysi</taxon>
        <taxon>Cypriniformes</taxon>
        <taxon>Cyprinidae</taxon>
        <taxon>Cyprininae</taxon>
        <taxon>Sinocyclocheilus</taxon>
    </lineage>
</organism>
<accession>A0A673GD99</accession>
<dbReference type="Proteomes" id="UP000472270">
    <property type="component" value="Unassembled WGS sequence"/>
</dbReference>
<reference evidence="1" key="1">
    <citation type="submission" date="2025-08" db="UniProtKB">
        <authorList>
            <consortium name="Ensembl"/>
        </authorList>
    </citation>
    <scope>IDENTIFICATION</scope>
</reference>
<keyword evidence="2" id="KW-1185">Reference proteome</keyword>
<evidence type="ECO:0000313" key="2">
    <source>
        <dbReference type="Proteomes" id="UP000472270"/>
    </source>
</evidence>
<protein>
    <submittedName>
        <fullName evidence="1">Uncharacterized protein</fullName>
    </submittedName>
</protein>
<proteinExistence type="predicted"/>
<reference evidence="1" key="2">
    <citation type="submission" date="2025-09" db="UniProtKB">
        <authorList>
            <consortium name="Ensembl"/>
        </authorList>
    </citation>
    <scope>IDENTIFICATION</scope>
</reference>
<sequence length="55" mass="6352">MSIKLNALFSDSYVDISQYRDQHFKVSIVFPSDKHSGTFYLLCSSINVFIKNLPH</sequence>
<evidence type="ECO:0000313" key="1">
    <source>
        <dbReference type="Ensembl" id="ENSSRHP00000010507.1"/>
    </source>
</evidence>
<dbReference type="AlphaFoldDB" id="A0A673GD99"/>
<name>A0A673GD99_9TELE</name>